<feature type="region of interest" description="Disordered" evidence="4">
    <location>
        <begin position="1"/>
        <end position="22"/>
    </location>
</feature>
<dbReference type="InterPro" id="IPR058245">
    <property type="entry name" value="NreC/VraR/RcsB-like_REC"/>
</dbReference>
<dbReference type="Gene3D" id="3.40.50.2300">
    <property type="match status" value="1"/>
</dbReference>
<keyword evidence="1 3" id="KW-0597">Phosphoprotein</keyword>
<evidence type="ECO:0000313" key="7">
    <source>
        <dbReference type="EMBL" id="QQB14587.1"/>
    </source>
</evidence>
<dbReference type="GO" id="GO:0006355">
    <property type="term" value="P:regulation of DNA-templated transcription"/>
    <property type="evidence" value="ECO:0007669"/>
    <property type="project" value="InterPro"/>
</dbReference>
<dbReference type="CDD" id="cd17535">
    <property type="entry name" value="REC_NarL-like"/>
    <property type="match status" value="1"/>
</dbReference>
<dbReference type="PROSITE" id="PS50043">
    <property type="entry name" value="HTH_LUXR_2"/>
    <property type="match status" value="1"/>
</dbReference>
<sequence>MSGTDPEAEEPAPRVPAHPGPASVLIVDDDRWTTRAIAAALSDDGTLTVLDPRHSGEDAVEAFIRFRPDLVLMDVNMPPGMSGVDATAQIIDVEPSARIVLLTTVSPGPGIARALEAGALAAVNKTASDAELVGVVKAALGGDSPALLRSLAADIVLSGDPLPEAPEAAPVLTDKELILLRQLCAGMDYGEIAEAQFVSLHTVKSHARNLRIKLGAKNLAQVVVRAIQFKFYSPE</sequence>
<feature type="domain" description="HTH luxR-type" evidence="5">
    <location>
        <begin position="165"/>
        <end position="230"/>
    </location>
</feature>
<feature type="compositionally biased region" description="Acidic residues" evidence="4">
    <location>
        <begin position="1"/>
        <end position="10"/>
    </location>
</feature>
<dbReference type="Proteomes" id="UP000595374">
    <property type="component" value="Chromosome"/>
</dbReference>
<evidence type="ECO:0000256" key="1">
    <source>
        <dbReference type="ARBA" id="ARBA00022553"/>
    </source>
</evidence>
<evidence type="ECO:0000256" key="3">
    <source>
        <dbReference type="PROSITE-ProRule" id="PRU00169"/>
    </source>
</evidence>
<dbReference type="InterPro" id="IPR001789">
    <property type="entry name" value="Sig_transdc_resp-reg_receiver"/>
</dbReference>
<evidence type="ECO:0000259" key="6">
    <source>
        <dbReference type="PROSITE" id="PS50110"/>
    </source>
</evidence>
<evidence type="ECO:0000256" key="4">
    <source>
        <dbReference type="SAM" id="MobiDB-lite"/>
    </source>
</evidence>
<dbReference type="SMART" id="SM00421">
    <property type="entry name" value="HTH_LUXR"/>
    <property type="match status" value="1"/>
</dbReference>
<dbReference type="CDD" id="cd06170">
    <property type="entry name" value="LuxR_C_like"/>
    <property type="match status" value="1"/>
</dbReference>
<dbReference type="Pfam" id="PF00072">
    <property type="entry name" value="Response_reg"/>
    <property type="match status" value="1"/>
</dbReference>
<dbReference type="InterPro" id="IPR011006">
    <property type="entry name" value="CheY-like_superfamily"/>
</dbReference>
<feature type="domain" description="Response regulatory" evidence="6">
    <location>
        <begin position="23"/>
        <end position="140"/>
    </location>
</feature>
<dbReference type="Pfam" id="PF00196">
    <property type="entry name" value="GerE"/>
    <property type="match status" value="1"/>
</dbReference>
<dbReference type="InterPro" id="IPR036388">
    <property type="entry name" value="WH-like_DNA-bd_sf"/>
</dbReference>
<dbReference type="InterPro" id="IPR016032">
    <property type="entry name" value="Sig_transdc_resp-reg_C-effctor"/>
</dbReference>
<name>A0A7T4DII2_9MICO</name>
<dbReference type="EMBL" id="CP065989">
    <property type="protein sequence ID" value="QQB14587.1"/>
    <property type="molecule type" value="Genomic_DNA"/>
</dbReference>
<feature type="modified residue" description="4-aspartylphosphate" evidence="3">
    <location>
        <position position="74"/>
    </location>
</feature>
<dbReference type="PROSITE" id="PS50110">
    <property type="entry name" value="RESPONSE_REGULATORY"/>
    <property type="match status" value="1"/>
</dbReference>
<accession>A0A7T4DII2</accession>
<keyword evidence="2" id="KW-0238">DNA-binding</keyword>
<dbReference type="Gene3D" id="1.10.10.10">
    <property type="entry name" value="Winged helix-like DNA-binding domain superfamily/Winged helix DNA-binding domain"/>
    <property type="match status" value="1"/>
</dbReference>
<dbReference type="GO" id="GO:0003677">
    <property type="term" value="F:DNA binding"/>
    <property type="evidence" value="ECO:0007669"/>
    <property type="project" value="UniProtKB-KW"/>
</dbReference>
<evidence type="ECO:0000313" key="8">
    <source>
        <dbReference type="Proteomes" id="UP000595374"/>
    </source>
</evidence>
<dbReference type="InterPro" id="IPR000792">
    <property type="entry name" value="Tscrpt_reg_LuxR_C"/>
</dbReference>
<dbReference type="PANTHER" id="PTHR43214">
    <property type="entry name" value="TWO-COMPONENT RESPONSE REGULATOR"/>
    <property type="match status" value="1"/>
</dbReference>
<dbReference type="AlphaFoldDB" id="A0A7T4DII2"/>
<protein>
    <submittedName>
        <fullName evidence="7">Response regulator transcription factor</fullName>
    </submittedName>
</protein>
<dbReference type="SMART" id="SM00448">
    <property type="entry name" value="REC"/>
    <property type="match status" value="1"/>
</dbReference>
<evidence type="ECO:0000256" key="2">
    <source>
        <dbReference type="ARBA" id="ARBA00023125"/>
    </source>
</evidence>
<dbReference type="GO" id="GO:0000160">
    <property type="term" value="P:phosphorelay signal transduction system"/>
    <property type="evidence" value="ECO:0007669"/>
    <property type="project" value="InterPro"/>
</dbReference>
<evidence type="ECO:0000259" key="5">
    <source>
        <dbReference type="PROSITE" id="PS50043"/>
    </source>
</evidence>
<reference evidence="7 8" key="1">
    <citation type="submission" date="2020-12" db="EMBL/GenBank/DDBJ databases">
        <title>FDA dAtabase for Regulatory Grade micrObial Sequences (FDA-ARGOS): Supporting development and validation of Infectious Disease Dx tests.</title>
        <authorList>
            <person name="Sproer C."/>
            <person name="Gronow S."/>
            <person name="Severitt S."/>
            <person name="Schroder I."/>
            <person name="Tallon L."/>
            <person name="Sadzewicz L."/>
            <person name="Zhao X."/>
            <person name="Boylan J."/>
            <person name="Ott S."/>
            <person name="Bowen H."/>
            <person name="Vavikolanu K."/>
            <person name="Mehta A."/>
            <person name="Aluvathingal J."/>
            <person name="Nadendla S."/>
            <person name="Lowell S."/>
            <person name="Myers T."/>
            <person name="Yan Y."/>
            <person name="Sichtig H."/>
        </authorList>
    </citation>
    <scope>NUCLEOTIDE SEQUENCE [LARGE SCALE GENOMIC DNA]</scope>
    <source>
        <strain evidence="7 8">FDAARGOS_990</strain>
    </source>
</reference>
<dbReference type="SUPFAM" id="SSF46894">
    <property type="entry name" value="C-terminal effector domain of the bipartite response regulators"/>
    <property type="match status" value="1"/>
</dbReference>
<dbReference type="PANTHER" id="PTHR43214:SF43">
    <property type="entry name" value="TWO-COMPONENT RESPONSE REGULATOR"/>
    <property type="match status" value="1"/>
</dbReference>
<dbReference type="InterPro" id="IPR039420">
    <property type="entry name" value="WalR-like"/>
</dbReference>
<dbReference type="PRINTS" id="PR00038">
    <property type="entry name" value="HTHLUXR"/>
</dbReference>
<proteinExistence type="predicted"/>
<dbReference type="SUPFAM" id="SSF52172">
    <property type="entry name" value="CheY-like"/>
    <property type="match status" value="1"/>
</dbReference>
<gene>
    <name evidence="7" type="ORF">I6H47_00870</name>
</gene>
<organism evidence="7 8">
    <name type="scientific">Brevibacterium casei</name>
    <dbReference type="NCBI Taxonomy" id="33889"/>
    <lineage>
        <taxon>Bacteria</taxon>
        <taxon>Bacillati</taxon>
        <taxon>Actinomycetota</taxon>
        <taxon>Actinomycetes</taxon>
        <taxon>Micrococcales</taxon>
        <taxon>Brevibacteriaceae</taxon>
        <taxon>Brevibacterium</taxon>
    </lineage>
</organism>
<dbReference type="RefSeq" id="WP_198499645.1">
    <property type="nucleotide sequence ID" value="NZ_CP065989.1"/>
</dbReference>